<dbReference type="Pfam" id="PF02626">
    <property type="entry name" value="CT_A_B"/>
    <property type="match status" value="1"/>
</dbReference>
<dbReference type="InterPro" id="IPR029000">
    <property type="entry name" value="Cyclophilin-like_dom_sf"/>
</dbReference>
<name>A0ABP3V191_9FLAO</name>
<dbReference type="RefSeq" id="WP_343798349.1">
    <property type="nucleotide sequence ID" value="NZ_BAAAGF010000003.1"/>
</dbReference>
<evidence type="ECO:0000313" key="6">
    <source>
        <dbReference type="Proteomes" id="UP001500736"/>
    </source>
</evidence>
<dbReference type="InterPro" id="IPR003778">
    <property type="entry name" value="CT_A_B"/>
</dbReference>
<evidence type="ECO:0000256" key="1">
    <source>
        <dbReference type="ARBA" id="ARBA00022741"/>
    </source>
</evidence>
<evidence type="ECO:0000256" key="2">
    <source>
        <dbReference type="ARBA" id="ARBA00022801"/>
    </source>
</evidence>
<keyword evidence="6" id="KW-1185">Reference proteome</keyword>
<organism evidence="5 6">
    <name type="scientific">Gaetbulibacter jejuensis</name>
    <dbReference type="NCBI Taxonomy" id="584607"/>
    <lineage>
        <taxon>Bacteria</taxon>
        <taxon>Pseudomonadati</taxon>
        <taxon>Bacteroidota</taxon>
        <taxon>Flavobacteriia</taxon>
        <taxon>Flavobacteriales</taxon>
        <taxon>Flavobacteriaceae</taxon>
        <taxon>Gaetbulibacter</taxon>
    </lineage>
</organism>
<keyword evidence="3" id="KW-0067">ATP-binding</keyword>
<feature type="domain" description="Carboxyltransferase" evidence="4">
    <location>
        <begin position="23"/>
        <end position="283"/>
    </location>
</feature>
<evidence type="ECO:0000256" key="3">
    <source>
        <dbReference type="ARBA" id="ARBA00022840"/>
    </source>
</evidence>
<reference evidence="6" key="1">
    <citation type="journal article" date="2019" name="Int. J. Syst. Evol. Microbiol.">
        <title>The Global Catalogue of Microorganisms (GCM) 10K type strain sequencing project: providing services to taxonomists for standard genome sequencing and annotation.</title>
        <authorList>
            <consortium name="The Broad Institute Genomics Platform"/>
            <consortium name="The Broad Institute Genome Sequencing Center for Infectious Disease"/>
            <person name="Wu L."/>
            <person name="Ma J."/>
        </authorList>
    </citation>
    <scope>NUCLEOTIDE SEQUENCE [LARGE SCALE GENOMIC DNA]</scope>
    <source>
        <strain evidence="6">JCM 15976</strain>
    </source>
</reference>
<gene>
    <name evidence="5" type="primary">pxpC</name>
    <name evidence="5" type="ORF">GCM10009431_22580</name>
</gene>
<keyword evidence="1" id="KW-0547">Nucleotide-binding</keyword>
<dbReference type="Proteomes" id="UP001500736">
    <property type="component" value="Unassembled WGS sequence"/>
</dbReference>
<proteinExistence type="predicted"/>
<dbReference type="Gene3D" id="2.40.100.10">
    <property type="entry name" value="Cyclophilin-like"/>
    <property type="match status" value="1"/>
</dbReference>
<sequence length="283" mass="31197">MVEVLKSGLYSTIQDLGRFGFQRYGVPFSGAMDAYSSKIANTVLGNNENDAVLEITMTGPRLLFKTQTVICLTGADLSPKLNDVSISLNKAIKVKAGGVLSFGKLNYGYRCYLAVLGGFQSESVMESKSMFSNVTKANKIAVGDSLKINTASVFNLEHNATLKVNTNHFKSKTIEVFEGPEFESLSDSQKALLFNQEFSVSQLNNRMAYQLNEKLENNLSPIITSMVLPGTIQLTPSGKLIVLMRDCQTTGGYPRVLYLNELSISRLAQKKPNEKIRLKLLKQ</sequence>
<dbReference type="PANTHER" id="PTHR43309:SF5">
    <property type="entry name" value="5-OXOPROLINASE SUBUNIT C"/>
    <property type="match status" value="1"/>
</dbReference>
<evidence type="ECO:0000313" key="5">
    <source>
        <dbReference type="EMBL" id="GAA0746359.1"/>
    </source>
</evidence>
<comment type="caution">
    <text evidence="5">The sequence shown here is derived from an EMBL/GenBank/DDBJ whole genome shotgun (WGS) entry which is preliminary data.</text>
</comment>
<dbReference type="SMART" id="SM00797">
    <property type="entry name" value="AHS2"/>
    <property type="match status" value="1"/>
</dbReference>
<dbReference type="InterPro" id="IPR052708">
    <property type="entry name" value="PxpC"/>
</dbReference>
<dbReference type="PANTHER" id="PTHR43309">
    <property type="entry name" value="5-OXOPROLINASE SUBUNIT C"/>
    <property type="match status" value="1"/>
</dbReference>
<protein>
    <submittedName>
        <fullName evidence="5">5-oxoprolinase subunit PxpC</fullName>
    </submittedName>
</protein>
<keyword evidence="2" id="KW-0378">Hydrolase</keyword>
<evidence type="ECO:0000259" key="4">
    <source>
        <dbReference type="SMART" id="SM00797"/>
    </source>
</evidence>
<accession>A0ABP3V191</accession>
<dbReference type="EMBL" id="BAAAGF010000003">
    <property type="protein sequence ID" value="GAA0746359.1"/>
    <property type="molecule type" value="Genomic_DNA"/>
</dbReference>